<gene>
    <name evidence="3" type="ORF">HLA99_04960</name>
</gene>
<protein>
    <recommendedName>
        <fullName evidence="2">MaoC-like domain-containing protein</fullName>
    </recommendedName>
</protein>
<dbReference type="Pfam" id="PF01575">
    <property type="entry name" value="MaoC_dehydratas"/>
    <property type="match status" value="1"/>
</dbReference>
<evidence type="ECO:0000313" key="4">
    <source>
        <dbReference type="Proteomes" id="UP000543598"/>
    </source>
</evidence>
<evidence type="ECO:0000313" key="3">
    <source>
        <dbReference type="EMBL" id="NNH03201.1"/>
    </source>
</evidence>
<proteinExistence type="inferred from homology"/>
<dbReference type="PANTHER" id="PTHR43437:SF3">
    <property type="entry name" value="HYDROXYACYL-THIOESTER DEHYDRATASE TYPE 2, MITOCHONDRIAL"/>
    <property type="match status" value="1"/>
</dbReference>
<sequence>MTAARVVRVGDRIEPAAVTPSREDLVRYASASQDFAPLHYDESYAKSRGFDAVLVHGMLKAGYLGSLVSEWAAPDGVIRRFSVRYLRPDYPDQPLLCRAEVTSVVMDGDSAEVEIALTTENAAGEPTVRGTAVVVFAGARDDLS</sequence>
<comment type="similarity">
    <text evidence="1">Belongs to the enoyl-CoA hydratase/isomerase family.</text>
</comment>
<dbReference type="GO" id="GO:0019171">
    <property type="term" value="F:(3R)-hydroxyacyl-[acyl-carrier-protein] dehydratase activity"/>
    <property type="evidence" value="ECO:0007669"/>
    <property type="project" value="TreeGrafter"/>
</dbReference>
<dbReference type="InterPro" id="IPR029069">
    <property type="entry name" value="HotDog_dom_sf"/>
</dbReference>
<feature type="domain" description="MaoC-like" evidence="2">
    <location>
        <begin position="16"/>
        <end position="114"/>
    </location>
</feature>
<dbReference type="InterPro" id="IPR050965">
    <property type="entry name" value="UPF0336/Enoyl-CoA_hydratase"/>
</dbReference>
<accession>A0A7Y2LYJ5</accession>
<dbReference type="Proteomes" id="UP000543598">
    <property type="component" value="Unassembled WGS sequence"/>
</dbReference>
<dbReference type="PANTHER" id="PTHR43437">
    <property type="entry name" value="HYDROXYACYL-THIOESTER DEHYDRATASE TYPE 2, MITOCHONDRIAL-RELATED"/>
    <property type="match status" value="1"/>
</dbReference>
<dbReference type="SUPFAM" id="SSF54637">
    <property type="entry name" value="Thioesterase/thiol ester dehydrase-isomerase"/>
    <property type="match status" value="1"/>
</dbReference>
<evidence type="ECO:0000256" key="1">
    <source>
        <dbReference type="ARBA" id="ARBA00005254"/>
    </source>
</evidence>
<name>A0A7Y2LYJ5_9MICO</name>
<keyword evidence="4" id="KW-1185">Reference proteome</keyword>
<dbReference type="EMBL" id="JABEMB010000004">
    <property type="protein sequence ID" value="NNH03201.1"/>
    <property type="molecule type" value="Genomic_DNA"/>
</dbReference>
<reference evidence="3 4" key="1">
    <citation type="submission" date="2020-05" db="EMBL/GenBank/DDBJ databases">
        <title>MicrobeNet Type strains.</title>
        <authorList>
            <person name="Nicholson A.C."/>
        </authorList>
    </citation>
    <scope>NUCLEOTIDE SEQUENCE [LARGE SCALE GENOMIC DNA]</scope>
    <source>
        <strain evidence="3 4">JCM 14282</strain>
    </source>
</reference>
<dbReference type="InterPro" id="IPR002539">
    <property type="entry name" value="MaoC-like_dom"/>
</dbReference>
<evidence type="ECO:0000259" key="2">
    <source>
        <dbReference type="Pfam" id="PF01575"/>
    </source>
</evidence>
<dbReference type="AlphaFoldDB" id="A0A7Y2LYJ5"/>
<comment type="caution">
    <text evidence="3">The sequence shown here is derived from an EMBL/GenBank/DDBJ whole genome shotgun (WGS) entry which is preliminary data.</text>
</comment>
<dbReference type="RefSeq" id="WP_167037903.1">
    <property type="nucleotide sequence ID" value="NZ_BAAANA010000001.1"/>
</dbReference>
<dbReference type="Gene3D" id="3.10.129.10">
    <property type="entry name" value="Hotdog Thioesterase"/>
    <property type="match status" value="1"/>
</dbReference>
<dbReference type="GO" id="GO:0006633">
    <property type="term" value="P:fatty acid biosynthetic process"/>
    <property type="evidence" value="ECO:0007669"/>
    <property type="project" value="TreeGrafter"/>
</dbReference>
<organism evidence="3 4">
    <name type="scientific">Microbacterium ulmi</name>
    <dbReference type="NCBI Taxonomy" id="179095"/>
    <lineage>
        <taxon>Bacteria</taxon>
        <taxon>Bacillati</taxon>
        <taxon>Actinomycetota</taxon>
        <taxon>Actinomycetes</taxon>
        <taxon>Micrococcales</taxon>
        <taxon>Microbacteriaceae</taxon>
        <taxon>Microbacterium</taxon>
    </lineage>
</organism>